<protein>
    <submittedName>
        <fullName evidence="4 5">UPAR/Ly6 domain-containing protein</fullName>
    </submittedName>
</protein>
<reference evidence="4 5" key="1">
    <citation type="submission" date="2016-11" db="UniProtKB">
        <authorList>
            <consortium name="WormBaseParasite"/>
        </authorList>
    </citation>
    <scope>IDENTIFICATION</scope>
</reference>
<feature type="signal peptide" evidence="2">
    <location>
        <begin position="1"/>
        <end position="21"/>
    </location>
</feature>
<keyword evidence="1" id="KW-0472">Membrane</keyword>
<feature type="chain" id="PRO_5011395120" evidence="2">
    <location>
        <begin position="22"/>
        <end position="132"/>
    </location>
</feature>
<evidence type="ECO:0000256" key="2">
    <source>
        <dbReference type="SAM" id="SignalP"/>
    </source>
</evidence>
<keyword evidence="1" id="KW-0812">Transmembrane</keyword>
<organism evidence="3 4">
    <name type="scientific">Macrostomum lignano</name>
    <dbReference type="NCBI Taxonomy" id="282301"/>
    <lineage>
        <taxon>Eukaryota</taxon>
        <taxon>Metazoa</taxon>
        <taxon>Spiralia</taxon>
        <taxon>Lophotrochozoa</taxon>
        <taxon>Platyhelminthes</taxon>
        <taxon>Rhabditophora</taxon>
        <taxon>Macrostomorpha</taxon>
        <taxon>Macrostomida</taxon>
        <taxon>Macrostomidae</taxon>
        <taxon>Macrostomum</taxon>
    </lineage>
</organism>
<dbReference type="WBParaSite" id="maker-uti_cns_0012250-snap-gene-0.3-mRNA-1">
    <property type="protein sequence ID" value="maker-uti_cns_0012250-snap-gene-0.3-mRNA-1"/>
    <property type="gene ID" value="maker-uti_cns_0012250-snap-gene-0.3"/>
</dbReference>
<proteinExistence type="predicted"/>
<evidence type="ECO:0000313" key="5">
    <source>
        <dbReference type="WBParaSite" id="maker-uti_cns_0012250-snap-gene-0.3-mRNA-1"/>
    </source>
</evidence>
<keyword evidence="1" id="KW-1133">Transmembrane helix</keyword>
<evidence type="ECO:0000256" key="1">
    <source>
        <dbReference type="SAM" id="Phobius"/>
    </source>
</evidence>
<keyword evidence="2" id="KW-0732">Signal</keyword>
<dbReference type="InterPro" id="IPR045860">
    <property type="entry name" value="Snake_toxin-like_sf"/>
</dbReference>
<feature type="transmembrane region" description="Helical" evidence="1">
    <location>
        <begin position="113"/>
        <end position="130"/>
    </location>
</feature>
<dbReference type="WBParaSite" id="maker-uti_cns_0017283-snap-gene-0.3-mRNA-1">
    <property type="protein sequence ID" value="maker-uti_cns_0017283-snap-gene-0.3-mRNA-1"/>
    <property type="gene ID" value="maker-uti_cns_0017283-snap-gene-0.3"/>
</dbReference>
<dbReference type="WBParaSite" id="maker-uti_cns_0009491-snap-gene-0.6-mRNA-1">
    <property type="protein sequence ID" value="maker-uti_cns_0009491-snap-gene-0.6-mRNA-1"/>
    <property type="gene ID" value="maker-uti_cns_0009491-snap-gene-0.6"/>
</dbReference>
<dbReference type="WBParaSite" id="maker-uti_cns_0017883-snap-gene-0.2-mRNA-1">
    <property type="protein sequence ID" value="maker-uti_cns_0017883-snap-gene-0.2-mRNA-1"/>
    <property type="gene ID" value="maker-uti_cns_0017883-snap-gene-0.2"/>
</dbReference>
<name>A0A1I8I212_9PLAT</name>
<dbReference type="SUPFAM" id="SSF57302">
    <property type="entry name" value="Snake toxin-like"/>
    <property type="match status" value="1"/>
</dbReference>
<evidence type="ECO:0000313" key="3">
    <source>
        <dbReference type="Proteomes" id="UP000095280"/>
    </source>
</evidence>
<keyword evidence="3" id="KW-1185">Reference proteome</keyword>
<dbReference type="Proteomes" id="UP000095280">
    <property type="component" value="Unplaced"/>
</dbReference>
<accession>A0A1I8I212</accession>
<evidence type="ECO:0000313" key="4">
    <source>
        <dbReference type="WBParaSite" id="maker-uti_cns_0009491-snap-gene-0.6-mRNA-1"/>
    </source>
</evidence>
<dbReference type="AlphaFoldDB" id="A0A1I8I212"/>
<sequence length="132" mass="14142">MRTASFACCLVAIALVGTVIAQSSTRKCYQYGPSTTMSNGMSTSCPPGYNYCVKFTAMTNSSSSPLYGKLCAPDHTYCGNLTVTYRLMTCRVCATDNCNSDSSMPSGAATVRLSWMVAALPLLLIGWSMARR</sequence>